<comment type="caution">
    <text evidence="4">The sequence shown here is derived from an EMBL/GenBank/DDBJ whole genome shotgun (WGS) entry which is preliminary data.</text>
</comment>
<dbReference type="InterPro" id="IPR011006">
    <property type="entry name" value="CheY-like_superfamily"/>
</dbReference>
<sequence>MNEGIKVLLIEDETALLDTYAEILVSEGYDAYKASDGYIGLEILASYRDEVKLIFLDLMMAGIDGLEVLRRIKAEPEKYGNAPIIVLTNMTSERVIKEAFMIGANSYLIKSELEADDMIKEAREVLESNS</sequence>
<reference evidence="4" key="1">
    <citation type="submission" date="2020-04" db="EMBL/GenBank/DDBJ databases">
        <authorList>
            <person name="Zhang T."/>
        </authorList>
    </citation>
    <scope>NUCLEOTIDE SEQUENCE</scope>
    <source>
        <strain evidence="4">HKST-UBA17</strain>
    </source>
</reference>
<protein>
    <submittedName>
        <fullName evidence="4">Response regulator</fullName>
    </submittedName>
</protein>
<organism evidence="4 5">
    <name type="scientific">Candidatus Dojkabacteria bacterium</name>
    <dbReference type="NCBI Taxonomy" id="2099670"/>
    <lineage>
        <taxon>Bacteria</taxon>
        <taxon>Candidatus Dojkabacteria</taxon>
    </lineage>
</organism>
<dbReference type="Gene3D" id="3.40.50.2300">
    <property type="match status" value="1"/>
</dbReference>
<dbReference type="GO" id="GO:0000160">
    <property type="term" value="P:phosphorelay signal transduction system"/>
    <property type="evidence" value="ECO:0007669"/>
    <property type="project" value="InterPro"/>
</dbReference>
<dbReference type="PANTHER" id="PTHR44591">
    <property type="entry name" value="STRESS RESPONSE REGULATOR PROTEIN 1"/>
    <property type="match status" value="1"/>
</dbReference>
<evidence type="ECO:0000313" key="5">
    <source>
        <dbReference type="Proteomes" id="UP000741282"/>
    </source>
</evidence>
<evidence type="ECO:0000259" key="3">
    <source>
        <dbReference type="PROSITE" id="PS50110"/>
    </source>
</evidence>
<dbReference type="PANTHER" id="PTHR44591:SF3">
    <property type="entry name" value="RESPONSE REGULATORY DOMAIN-CONTAINING PROTEIN"/>
    <property type="match status" value="1"/>
</dbReference>
<feature type="modified residue" description="4-aspartylphosphate" evidence="2">
    <location>
        <position position="57"/>
    </location>
</feature>
<evidence type="ECO:0000313" key="4">
    <source>
        <dbReference type="EMBL" id="MCA9377020.1"/>
    </source>
</evidence>
<dbReference type="Proteomes" id="UP000741282">
    <property type="component" value="Unassembled WGS sequence"/>
</dbReference>
<reference evidence="4" key="2">
    <citation type="journal article" date="2021" name="Microbiome">
        <title>Successional dynamics and alternative stable states in a saline activated sludge microbial community over 9 years.</title>
        <authorList>
            <person name="Wang Y."/>
            <person name="Ye J."/>
            <person name="Ju F."/>
            <person name="Liu L."/>
            <person name="Boyd J.A."/>
            <person name="Deng Y."/>
            <person name="Parks D.H."/>
            <person name="Jiang X."/>
            <person name="Yin X."/>
            <person name="Woodcroft B.J."/>
            <person name="Tyson G.W."/>
            <person name="Hugenholtz P."/>
            <person name="Polz M.F."/>
            <person name="Zhang T."/>
        </authorList>
    </citation>
    <scope>NUCLEOTIDE SEQUENCE</scope>
    <source>
        <strain evidence="4">HKST-UBA17</strain>
    </source>
</reference>
<feature type="domain" description="Response regulatory" evidence="3">
    <location>
        <begin position="6"/>
        <end position="125"/>
    </location>
</feature>
<dbReference type="InterPro" id="IPR050595">
    <property type="entry name" value="Bact_response_regulator"/>
</dbReference>
<gene>
    <name evidence="4" type="ORF">KC685_03815</name>
</gene>
<dbReference type="SUPFAM" id="SSF52172">
    <property type="entry name" value="CheY-like"/>
    <property type="match status" value="1"/>
</dbReference>
<dbReference type="AlphaFoldDB" id="A0A955I0Y3"/>
<dbReference type="PROSITE" id="PS50110">
    <property type="entry name" value="RESPONSE_REGULATORY"/>
    <property type="match status" value="1"/>
</dbReference>
<dbReference type="EMBL" id="JAGQLN010000014">
    <property type="protein sequence ID" value="MCA9377020.1"/>
    <property type="molecule type" value="Genomic_DNA"/>
</dbReference>
<dbReference type="Pfam" id="PF00072">
    <property type="entry name" value="Response_reg"/>
    <property type="match status" value="1"/>
</dbReference>
<name>A0A955I0Y3_9BACT</name>
<proteinExistence type="predicted"/>
<dbReference type="InterPro" id="IPR001789">
    <property type="entry name" value="Sig_transdc_resp-reg_receiver"/>
</dbReference>
<evidence type="ECO:0000256" key="2">
    <source>
        <dbReference type="PROSITE-ProRule" id="PRU00169"/>
    </source>
</evidence>
<evidence type="ECO:0000256" key="1">
    <source>
        <dbReference type="ARBA" id="ARBA00022553"/>
    </source>
</evidence>
<dbReference type="SMART" id="SM00448">
    <property type="entry name" value="REC"/>
    <property type="match status" value="1"/>
</dbReference>
<accession>A0A955I0Y3</accession>
<keyword evidence="1 2" id="KW-0597">Phosphoprotein</keyword>